<dbReference type="Proteomes" id="UP001165289">
    <property type="component" value="Unassembled WGS sequence"/>
</dbReference>
<comment type="caution">
    <text evidence="1">The sequence shown here is derived from an EMBL/GenBank/DDBJ whole genome shotgun (WGS) entry which is preliminary data.</text>
</comment>
<name>A0AAV7JKV7_9METZ</name>
<keyword evidence="2" id="KW-1185">Reference proteome</keyword>
<organism evidence="1 2">
    <name type="scientific">Oopsacas minuta</name>
    <dbReference type="NCBI Taxonomy" id="111878"/>
    <lineage>
        <taxon>Eukaryota</taxon>
        <taxon>Metazoa</taxon>
        <taxon>Porifera</taxon>
        <taxon>Hexactinellida</taxon>
        <taxon>Hexasterophora</taxon>
        <taxon>Lyssacinosida</taxon>
        <taxon>Leucopsacidae</taxon>
        <taxon>Oopsacas</taxon>
    </lineage>
</organism>
<gene>
    <name evidence="1" type="ORF">LOD99_11849</name>
</gene>
<evidence type="ECO:0000313" key="1">
    <source>
        <dbReference type="EMBL" id="KAI6649484.1"/>
    </source>
</evidence>
<dbReference type="EMBL" id="JAKMXF010000321">
    <property type="protein sequence ID" value="KAI6649484.1"/>
    <property type="molecule type" value="Genomic_DNA"/>
</dbReference>
<sequence>MYLHSKPESLGYDGLGCNKWFHPLCVTSVAEFTDLSINPNSKWLAKTDCSTPHSFFYLMTFHLPSGVTLQGLISSNSLITFLIRGNPQSCYDNKRSIEPRVNSDTWRRFLCSKSFDKTTHDTCNSVAGGSGLGYFPNLNKTWLVVKPEFLNEATEIFKDTVICITTSGRRYIGAAIGSIQFKETYVKEKVEDWFKELKFPSVLVKREPQFAYATYIFGLSKRWMHLMCTMGDISYLYQPLEDCIKDVFYPHFFSLASVTLRVNFFLSAKYGGLGVFNPTKICPHEFEFPAIQRNP</sequence>
<reference evidence="1 2" key="1">
    <citation type="journal article" date="2023" name="BMC Biol.">
        <title>The compact genome of the sponge Oopsacas minuta (Hexactinellida) is lacking key metazoan core genes.</title>
        <authorList>
            <person name="Santini S."/>
            <person name="Schenkelaars Q."/>
            <person name="Jourda C."/>
            <person name="Duchesne M."/>
            <person name="Belahbib H."/>
            <person name="Rocher C."/>
            <person name="Selva M."/>
            <person name="Riesgo A."/>
            <person name="Vervoort M."/>
            <person name="Leys S.P."/>
            <person name="Kodjabachian L."/>
            <person name="Le Bivic A."/>
            <person name="Borchiellini C."/>
            <person name="Claverie J.M."/>
            <person name="Renard E."/>
        </authorList>
    </citation>
    <scope>NUCLEOTIDE SEQUENCE [LARGE SCALE GENOMIC DNA]</scope>
    <source>
        <strain evidence="1">SPO-2</strain>
    </source>
</reference>
<proteinExistence type="predicted"/>
<evidence type="ECO:0000313" key="2">
    <source>
        <dbReference type="Proteomes" id="UP001165289"/>
    </source>
</evidence>
<accession>A0AAV7JKV7</accession>
<protein>
    <submittedName>
        <fullName evidence="1">Uncharacterized protein</fullName>
    </submittedName>
</protein>
<dbReference type="AlphaFoldDB" id="A0AAV7JKV7"/>